<feature type="domain" description="HTH lacI-type" evidence="4">
    <location>
        <begin position="2"/>
        <end position="56"/>
    </location>
</feature>
<dbReference type="SMART" id="SM00354">
    <property type="entry name" value="HTH_LACI"/>
    <property type="match status" value="1"/>
</dbReference>
<dbReference type="Gene3D" id="3.40.50.2300">
    <property type="match status" value="2"/>
</dbReference>
<gene>
    <name evidence="5" type="ORF">GCM10009811_14370</name>
</gene>
<sequence>MTTIADVAKRAGVSVATVSRTLHHSAKVDPRTRERVLQAASELEYVASPTATSLASGRTRVIAVVAPMMSRWFFASILTAIEQSLREDDYHALLMVLEDQPTEGHSRLAPEMFAKRVDGIVWLNVPLSSQEEDLMRRLALPMVCVGAPIGETPTVMIDDRRAARAGVEHLLALGHRRIAFVGTAVESIAHMSTPAARGDAFREALIEAGLPVREDWVLDTDWTADAAAAMVEPILRGPDRPTAVLAASDEMAIGVVGAARRLGLRIPEDLSLVGIDDHTFAAALGLTTVRQDVPAQGRAATSLLLSAIEQGADHPPATRIELGTELIVRDTSAPPSS</sequence>
<evidence type="ECO:0000256" key="2">
    <source>
        <dbReference type="ARBA" id="ARBA00023125"/>
    </source>
</evidence>
<evidence type="ECO:0000313" key="5">
    <source>
        <dbReference type="EMBL" id="GAA1790589.1"/>
    </source>
</evidence>
<evidence type="ECO:0000256" key="1">
    <source>
        <dbReference type="ARBA" id="ARBA00023015"/>
    </source>
</evidence>
<dbReference type="EMBL" id="BAAAPO010000023">
    <property type="protein sequence ID" value="GAA1790589.1"/>
    <property type="molecule type" value="Genomic_DNA"/>
</dbReference>
<keyword evidence="1" id="KW-0805">Transcription regulation</keyword>
<dbReference type="PANTHER" id="PTHR30146:SF109">
    <property type="entry name" value="HTH-TYPE TRANSCRIPTIONAL REGULATOR GALS"/>
    <property type="match status" value="1"/>
</dbReference>
<reference evidence="6" key="1">
    <citation type="journal article" date="2019" name="Int. J. Syst. Evol. Microbiol.">
        <title>The Global Catalogue of Microorganisms (GCM) 10K type strain sequencing project: providing services to taxonomists for standard genome sequencing and annotation.</title>
        <authorList>
            <consortium name="The Broad Institute Genomics Platform"/>
            <consortium name="The Broad Institute Genome Sequencing Center for Infectious Disease"/>
            <person name="Wu L."/>
            <person name="Ma J."/>
        </authorList>
    </citation>
    <scope>NUCLEOTIDE SEQUENCE [LARGE SCALE GENOMIC DNA]</scope>
    <source>
        <strain evidence="6">JCM 15592</strain>
    </source>
</reference>
<keyword evidence="3" id="KW-0804">Transcription</keyword>
<dbReference type="CDD" id="cd01392">
    <property type="entry name" value="HTH_LacI"/>
    <property type="match status" value="1"/>
</dbReference>
<dbReference type="InterPro" id="IPR010982">
    <property type="entry name" value="Lambda_DNA-bd_dom_sf"/>
</dbReference>
<dbReference type="InterPro" id="IPR028082">
    <property type="entry name" value="Peripla_BP_I"/>
</dbReference>
<organism evidence="5 6">
    <name type="scientific">Nostocoides veronense</name>
    <dbReference type="NCBI Taxonomy" id="330836"/>
    <lineage>
        <taxon>Bacteria</taxon>
        <taxon>Bacillati</taxon>
        <taxon>Actinomycetota</taxon>
        <taxon>Actinomycetes</taxon>
        <taxon>Micrococcales</taxon>
        <taxon>Intrasporangiaceae</taxon>
        <taxon>Nostocoides</taxon>
    </lineage>
</organism>
<dbReference type="RefSeq" id="WP_344082981.1">
    <property type="nucleotide sequence ID" value="NZ_BAAAPO010000023.1"/>
</dbReference>
<keyword evidence="6" id="KW-1185">Reference proteome</keyword>
<accession>A0ABP4XUF7</accession>
<evidence type="ECO:0000256" key="3">
    <source>
        <dbReference type="ARBA" id="ARBA00023163"/>
    </source>
</evidence>
<proteinExistence type="predicted"/>
<dbReference type="PROSITE" id="PS50932">
    <property type="entry name" value="HTH_LACI_2"/>
    <property type="match status" value="1"/>
</dbReference>
<dbReference type="SUPFAM" id="SSF47413">
    <property type="entry name" value="lambda repressor-like DNA-binding domains"/>
    <property type="match status" value="1"/>
</dbReference>
<protein>
    <submittedName>
        <fullName evidence="5">LacI family DNA-binding transcriptional regulator</fullName>
    </submittedName>
</protein>
<dbReference type="Gene3D" id="1.10.260.40">
    <property type="entry name" value="lambda repressor-like DNA-binding domains"/>
    <property type="match status" value="1"/>
</dbReference>
<dbReference type="PANTHER" id="PTHR30146">
    <property type="entry name" value="LACI-RELATED TRANSCRIPTIONAL REPRESSOR"/>
    <property type="match status" value="1"/>
</dbReference>
<evidence type="ECO:0000313" key="6">
    <source>
        <dbReference type="Proteomes" id="UP001499938"/>
    </source>
</evidence>
<comment type="caution">
    <text evidence="5">The sequence shown here is derived from an EMBL/GenBank/DDBJ whole genome shotgun (WGS) entry which is preliminary data.</text>
</comment>
<dbReference type="SUPFAM" id="SSF53822">
    <property type="entry name" value="Periplasmic binding protein-like I"/>
    <property type="match status" value="1"/>
</dbReference>
<dbReference type="Proteomes" id="UP001499938">
    <property type="component" value="Unassembled WGS sequence"/>
</dbReference>
<dbReference type="InterPro" id="IPR046335">
    <property type="entry name" value="LacI/GalR-like_sensor"/>
</dbReference>
<dbReference type="InterPro" id="IPR000843">
    <property type="entry name" value="HTH_LacI"/>
</dbReference>
<dbReference type="GO" id="GO:0003677">
    <property type="term" value="F:DNA binding"/>
    <property type="evidence" value="ECO:0007669"/>
    <property type="project" value="UniProtKB-KW"/>
</dbReference>
<dbReference type="Pfam" id="PF00356">
    <property type="entry name" value="LacI"/>
    <property type="match status" value="1"/>
</dbReference>
<evidence type="ECO:0000259" key="4">
    <source>
        <dbReference type="PROSITE" id="PS50932"/>
    </source>
</evidence>
<name>A0ABP4XUF7_9MICO</name>
<dbReference type="Pfam" id="PF13377">
    <property type="entry name" value="Peripla_BP_3"/>
    <property type="match status" value="1"/>
</dbReference>
<keyword evidence="2 5" id="KW-0238">DNA-binding</keyword>
<dbReference type="CDD" id="cd06267">
    <property type="entry name" value="PBP1_LacI_sugar_binding-like"/>
    <property type="match status" value="1"/>
</dbReference>
<dbReference type="PRINTS" id="PR00036">
    <property type="entry name" value="HTHLACI"/>
</dbReference>